<comment type="caution">
    <text evidence="2">The sequence shown here is derived from an EMBL/GenBank/DDBJ whole genome shotgun (WGS) entry which is preliminary data.</text>
</comment>
<dbReference type="GeneID" id="87933718"/>
<organism evidence="2 3">
    <name type="scientific">Podospora pseudopauciseta</name>
    <dbReference type="NCBI Taxonomy" id="2093780"/>
    <lineage>
        <taxon>Eukaryota</taxon>
        <taxon>Fungi</taxon>
        <taxon>Dikarya</taxon>
        <taxon>Ascomycota</taxon>
        <taxon>Pezizomycotina</taxon>
        <taxon>Sordariomycetes</taxon>
        <taxon>Sordariomycetidae</taxon>
        <taxon>Sordariales</taxon>
        <taxon>Podosporaceae</taxon>
        <taxon>Podospora</taxon>
    </lineage>
</organism>
<evidence type="ECO:0000313" key="2">
    <source>
        <dbReference type="EMBL" id="KAK4664814.1"/>
    </source>
</evidence>
<evidence type="ECO:0000259" key="1">
    <source>
        <dbReference type="Pfam" id="PF06985"/>
    </source>
</evidence>
<dbReference type="EMBL" id="JAFFHB010000006">
    <property type="protein sequence ID" value="KAK4664814.1"/>
    <property type="molecule type" value="Genomic_DNA"/>
</dbReference>
<accession>A0ABR0HA84</accession>
<name>A0ABR0HA84_9PEZI</name>
<evidence type="ECO:0000313" key="3">
    <source>
        <dbReference type="Proteomes" id="UP001326199"/>
    </source>
</evidence>
<gene>
    <name evidence="2" type="ORF">QC763_507870</name>
</gene>
<sequence length="197" mass="22782">MAWLIDTKKRCLVPAKAELQTERANLLAHQKDRVFDRLRVMMPAPINDAIGLVPLIDERYLWVDSLCIVHEEGSKYTQIRDMAKIYENTRLTIVAGDGLDADHGLRGIPNVSQPRRLHPELELSDTISVRAPQNLALEGTTWARRGWTWQELQFSQRRLTSVDGSVWWRCAESFFCEDDVFAARDYRTTTESIRRPE</sequence>
<dbReference type="RefSeq" id="XP_062764780.1">
    <property type="nucleotide sequence ID" value="XM_062913375.1"/>
</dbReference>
<keyword evidence="3" id="KW-1185">Reference proteome</keyword>
<dbReference type="Proteomes" id="UP001326199">
    <property type="component" value="Unassembled WGS sequence"/>
</dbReference>
<protein>
    <recommendedName>
        <fullName evidence="1">Heterokaryon incompatibility domain-containing protein</fullName>
    </recommendedName>
</protein>
<proteinExistence type="predicted"/>
<dbReference type="Pfam" id="PF06985">
    <property type="entry name" value="HET"/>
    <property type="match status" value="1"/>
</dbReference>
<dbReference type="PANTHER" id="PTHR33112">
    <property type="entry name" value="DOMAIN PROTEIN, PUTATIVE-RELATED"/>
    <property type="match status" value="1"/>
</dbReference>
<feature type="domain" description="Heterokaryon incompatibility" evidence="1">
    <location>
        <begin position="29"/>
        <end position="151"/>
    </location>
</feature>
<reference evidence="2 3" key="1">
    <citation type="journal article" date="2023" name="bioRxiv">
        <title>High-quality genome assemblies of four members of thePodospora anserinaspecies complex.</title>
        <authorList>
            <person name="Ament-Velasquez S.L."/>
            <person name="Vogan A.A."/>
            <person name="Wallerman O."/>
            <person name="Hartmann F."/>
            <person name="Gautier V."/>
            <person name="Silar P."/>
            <person name="Giraud T."/>
            <person name="Johannesson H."/>
        </authorList>
    </citation>
    <scope>NUCLEOTIDE SEQUENCE [LARGE SCALE GENOMIC DNA]</scope>
    <source>
        <strain evidence="2 3">CBS 411.78</strain>
    </source>
</reference>
<dbReference type="PANTHER" id="PTHR33112:SF12">
    <property type="entry name" value="HETEROKARYON INCOMPATIBILITY DOMAIN-CONTAINING PROTEIN"/>
    <property type="match status" value="1"/>
</dbReference>
<dbReference type="InterPro" id="IPR010730">
    <property type="entry name" value="HET"/>
</dbReference>